<dbReference type="GO" id="GO:0005634">
    <property type="term" value="C:nucleus"/>
    <property type="evidence" value="ECO:0000318"/>
    <property type="project" value="GO_Central"/>
</dbReference>
<dbReference type="PANTHER" id="PTHR11909">
    <property type="entry name" value="CASEIN KINASE-RELATED"/>
    <property type="match status" value="1"/>
</dbReference>
<dbReference type="PaxDb" id="6239-E02H4.6"/>
<dbReference type="SMART" id="SM00220">
    <property type="entry name" value="S_TKc"/>
    <property type="match status" value="1"/>
</dbReference>
<reference evidence="3 4" key="1">
    <citation type="journal article" date="1998" name="Science">
        <title>Genome sequence of the nematode C. elegans: a platform for investigating biology.</title>
        <authorList>
            <consortium name="The C. elegans sequencing consortium"/>
            <person name="Sulson J.E."/>
            <person name="Waterston R."/>
        </authorList>
    </citation>
    <scope>NUCLEOTIDE SEQUENCE [LARGE SCALE GENOMIC DNA]</scope>
    <source>
        <strain evidence="3 4">Bristol N2</strain>
    </source>
</reference>
<accession>G5EFL7</accession>
<dbReference type="InterPro" id="IPR011009">
    <property type="entry name" value="Kinase-like_dom_sf"/>
</dbReference>
<dbReference type="WormBase" id="E02H4.6">
    <property type="protein sequence ID" value="CE05552"/>
    <property type="gene ID" value="WBGene00008464"/>
</dbReference>
<evidence type="ECO:0000259" key="2">
    <source>
        <dbReference type="PROSITE" id="PS50011"/>
    </source>
</evidence>
<sequence>MVQPDDVLLGRYKIRFDIGPGRIGRIFAVLDQQDQSRSRVKVIKVLPMVAGEQFLDDPQTYNEFDFLNHLRGTIGVPNIIQHFQVGRERVMMMDKYLATLEQFRTRCDDRRISDLNIIKIAVRLVNVLEAIHQKGVIHRDLKTTNVMIRSRGQSEVNLVLIDYGLSTFNGTPPRALAPDAKSPEIMFRGHTHVSPALEEGLKADAVDDLQMLAIMLIWCSAYHPFGPIGQESSRKKAEFITNPVKYVKGRPFLRPLMTAIMAQPRGTRPNYQAILDAAAGPFPIDDIRDSLKTEISLLGVRFL</sequence>
<dbReference type="Gene3D" id="1.10.510.10">
    <property type="entry name" value="Transferase(Phosphotransferase) domain 1"/>
    <property type="match status" value="1"/>
</dbReference>
<evidence type="ECO:0000313" key="3">
    <source>
        <dbReference type="EMBL" id="CAA91980.1"/>
    </source>
</evidence>
<dbReference type="OMA" id="MTAIMAQ"/>
<proteinExistence type="evidence at protein level"/>
<dbReference type="AlphaFoldDB" id="G5EFL7"/>
<keyword evidence="4" id="KW-1185">Reference proteome</keyword>
<dbReference type="Proteomes" id="UP000001940">
    <property type="component" value="Chromosome X"/>
</dbReference>
<dbReference type="InParanoid" id="G5EFL7"/>
<evidence type="ECO:0000313" key="5">
    <source>
        <dbReference type="WormBase" id="E02H4.6"/>
    </source>
</evidence>
<dbReference type="GO" id="GO:0007165">
    <property type="term" value="P:signal transduction"/>
    <property type="evidence" value="ECO:0000318"/>
    <property type="project" value="GO_Central"/>
</dbReference>
<dbReference type="GO" id="GO:0005524">
    <property type="term" value="F:ATP binding"/>
    <property type="evidence" value="ECO:0007669"/>
    <property type="project" value="InterPro"/>
</dbReference>
<name>G5EFL7_CAEEL</name>
<dbReference type="EC" id="2.7.11.1" evidence="1"/>
<dbReference type="PhylomeDB" id="G5EFL7"/>
<dbReference type="HOGENOM" id="CLU_019279_3_0_1"/>
<dbReference type="CTD" id="183997"/>
<keyword evidence="3" id="KW-0418">Kinase</keyword>
<dbReference type="FunFam" id="1.10.510.10:FF:002458">
    <property type="entry name" value="Uncharacterized protein"/>
    <property type="match status" value="1"/>
</dbReference>
<dbReference type="GeneID" id="183997"/>
<dbReference type="GO" id="GO:0004674">
    <property type="term" value="F:protein serine/threonine kinase activity"/>
    <property type="evidence" value="ECO:0000318"/>
    <property type="project" value="GO_Central"/>
</dbReference>
<protein>
    <recommendedName>
        <fullName evidence="1">non-specific serine/threonine protein kinase</fullName>
        <ecNumber evidence="1">2.7.11.1</ecNumber>
    </recommendedName>
</protein>
<dbReference type="SUPFAM" id="SSF56112">
    <property type="entry name" value="Protein kinase-like (PK-like)"/>
    <property type="match status" value="1"/>
</dbReference>
<dbReference type="SMR" id="G5EFL7"/>
<keyword evidence="3" id="KW-0723">Serine/threonine-protein kinase</keyword>
<dbReference type="Bgee" id="WBGene00008464">
    <property type="expression patterns" value="Expressed in germ line (C elegans) and 3 other cell types or tissues"/>
</dbReference>
<gene>
    <name evidence="3" type="ORF">CELE_E02H4.6</name>
    <name evidence="3 5" type="ORF">E02H4.6</name>
</gene>
<dbReference type="InterPro" id="IPR000719">
    <property type="entry name" value="Prot_kinase_dom"/>
</dbReference>
<dbReference type="InterPro" id="IPR050235">
    <property type="entry name" value="CK1_Ser-Thr_kinase"/>
</dbReference>
<evidence type="ECO:0000313" key="4">
    <source>
        <dbReference type="Proteomes" id="UP000001940"/>
    </source>
</evidence>
<evidence type="ECO:0000256" key="1">
    <source>
        <dbReference type="ARBA" id="ARBA00012513"/>
    </source>
</evidence>
<feature type="domain" description="Protein kinase" evidence="2">
    <location>
        <begin position="12"/>
        <end position="283"/>
    </location>
</feature>
<dbReference type="EMBL" id="BX284606">
    <property type="protein sequence ID" value="CAA91980.1"/>
    <property type="molecule type" value="Genomic_DNA"/>
</dbReference>
<keyword evidence="3" id="KW-0808">Transferase</keyword>
<dbReference type="InterPro" id="IPR008271">
    <property type="entry name" value="Ser/Thr_kinase_AS"/>
</dbReference>
<dbReference type="KEGG" id="cel:CELE_E02H4.6"/>
<dbReference type="Pfam" id="PF00069">
    <property type="entry name" value="Pkinase"/>
    <property type="match status" value="1"/>
</dbReference>
<dbReference type="PIR" id="T20425">
    <property type="entry name" value="T20425"/>
</dbReference>
<dbReference type="PROSITE" id="PS50011">
    <property type="entry name" value="PROTEIN_KINASE_DOM"/>
    <property type="match status" value="1"/>
</dbReference>
<dbReference type="STRING" id="6239.E02H4.6.1"/>
<dbReference type="PeptideAtlas" id="G5EFL7"/>
<dbReference type="RefSeq" id="NP_510377.1">
    <property type="nucleotide sequence ID" value="NM_077976.1"/>
</dbReference>
<dbReference type="PROSITE" id="PS00108">
    <property type="entry name" value="PROTEIN_KINASE_ST"/>
    <property type="match status" value="1"/>
</dbReference>
<dbReference type="GO" id="GO:0005737">
    <property type="term" value="C:cytoplasm"/>
    <property type="evidence" value="ECO:0000318"/>
    <property type="project" value="GO_Central"/>
</dbReference>
<evidence type="ECO:0007829" key="6">
    <source>
        <dbReference type="PeptideAtlas" id="G5EFL7"/>
    </source>
</evidence>
<organism evidence="3 4">
    <name type="scientific">Caenorhabditis elegans</name>
    <dbReference type="NCBI Taxonomy" id="6239"/>
    <lineage>
        <taxon>Eukaryota</taxon>
        <taxon>Metazoa</taxon>
        <taxon>Ecdysozoa</taxon>
        <taxon>Nematoda</taxon>
        <taxon>Chromadorea</taxon>
        <taxon>Rhabditida</taxon>
        <taxon>Rhabditina</taxon>
        <taxon>Rhabditomorpha</taxon>
        <taxon>Rhabditoidea</taxon>
        <taxon>Rhabditidae</taxon>
        <taxon>Peloderinae</taxon>
        <taxon>Caenorhabditis</taxon>
    </lineage>
</organism>
<dbReference type="eggNOG" id="KOG1164">
    <property type="taxonomic scope" value="Eukaryota"/>
</dbReference>
<dbReference type="FunCoup" id="G5EFL7">
    <property type="interactions" value="82"/>
</dbReference>
<dbReference type="OrthoDB" id="6349622at2759"/>
<keyword evidence="6" id="KW-1267">Proteomics identification</keyword>
<dbReference type="AGR" id="WB:WBGene00008464"/>